<sequence>MKLTEKYIQVYDTDSSLIHYTSAISSVGILDAESQILKMLKLPKKALVADLGSGPGRFAFGANKLYPAYQIDCYDLSDKSIQIGKDLASKMNLKNISFTKADLTEKGCLKPSYYNLCFFTFNSLMTIPGHNNKKKALLNAYNALQSGGYLVFTAPTISGDINRENFIKNNLSNEHERKSDISYQIDNKLGVLCHYEKEEIFQMLNQINLPKPIFASKRDEFAIETKEAKIFSDNAVYYIIKKP</sequence>
<name>A0A0D5ZJP4_9BACT</name>
<dbReference type="KEGG" id="mgb:VO56_01835"/>
<protein>
    <recommendedName>
        <fullName evidence="1">Methyltransferase domain-containing protein</fullName>
    </recommendedName>
</protein>
<proteinExistence type="predicted"/>
<dbReference type="Proteomes" id="UP000032722">
    <property type="component" value="Chromosome"/>
</dbReference>
<feature type="domain" description="Methyltransferase" evidence="1">
    <location>
        <begin position="48"/>
        <end position="177"/>
    </location>
</feature>
<dbReference type="HOGENOM" id="CLU_1141573_0_0_14"/>
<organism evidence="3">
    <name type="scientific">Mycoplasmopsis gallinacea</name>
    <dbReference type="NCBI Taxonomy" id="29556"/>
    <lineage>
        <taxon>Bacteria</taxon>
        <taxon>Bacillati</taxon>
        <taxon>Mycoplasmatota</taxon>
        <taxon>Mycoplasmoidales</taxon>
        <taxon>Metamycoplasmataceae</taxon>
        <taxon>Mycoplasmopsis</taxon>
    </lineage>
</organism>
<dbReference type="CDD" id="cd02440">
    <property type="entry name" value="AdoMet_MTases"/>
    <property type="match status" value="1"/>
</dbReference>
<dbReference type="InterPro" id="IPR025714">
    <property type="entry name" value="Methyltranfer_dom"/>
</dbReference>
<dbReference type="AlphaFoldDB" id="A0A0D5ZJP4"/>
<reference evidence="2 3" key="1">
    <citation type="journal article" date="2015" name="Genome Announc.">
        <title>Complete Genome Sequence of Mycoplasma meleagridis, a Possible Emerging Pathogen in Chickens.</title>
        <authorList>
            <person name="Abolnik C."/>
        </authorList>
    </citation>
    <scope>NUCLEOTIDE SEQUENCE [LARGE SCALE GENOMIC DNA]</scope>
    <source>
        <strain evidence="2 3">B2096 8B</strain>
    </source>
</reference>
<gene>
    <name evidence="2" type="ORF">VO56_01835</name>
</gene>
<dbReference type="Gene3D" id="3.40.50.150">
    <property type="entry name" value="Vaccinia Virus protein VP39"/>
    <property type="match status" value="1"/>
</dbReference>
<evidence type="ECO:0000259" key="1">
    <source>
        <dbReference type="Pfam" id="PF13847"/>
    </source>
</evidence>
<dbReference type="SUPFAM" id="SSF53335">
    <property type="entry name" value="S-adenosyl-L-methionine-dependent methyltransferases"/>
    <property type="match status" value="1"/>
</dbReference>
<evidence type="ECO:0000313" key="3">
    <source>
        <dbReference type="Proteomes" id="UP000032722"/>
    </source>
</evidence>
<dbReference type="InterPro" id="IPR029063">
    <property type="entry name" value="SAM-dependent_MTases_sf"/>
</dbReference>
<dbReference type="EMBL" id="CP011021">
    <property type="protein sequence ID" value="AKA49986.1"/>
    <property type="molecule type" value="Genomic_DNA"/>
</dbReference>
<dbReference type="Pfam" id="PF13847">
    <property type="entry name" value="Methyltransf_31"/>
    <property type="match status" value="1"/>
</dbReference>
<evidence type="ECO:0000313" key="2">
    <source>
        <dbReference type="EMBL" id="AKA49986.1"/>
    </source>
</evidence>
<dbReference type="PATRIC" id="fig|29556.3.peg.371"/>
<accession>A0A0D5ZJP4</accession>